<reference evidence="6" key="1">
    <citation type="submission" date="2019-08" db="EMBL/GenBank/DDBJ databases">
        <authorList>
            <person name="Kucharzyk K."/>
            <person name="Murdoch R.W."/>
            <person name="Higgins S."/>
            <person name="Loffler F."/>
        </authorList>
    </citation>
    <scope>NUCLEOTIDE SEQUENCE</scope>
</reference>
<dbReference type="GO" id="GO:0160148">
    <property type="term" value="F:tRNA pseudouridine(55) synthase activity"/>
    <property type="evidence" value="ECO:0007669"/>
    <property type="project" value="UniProtKB-EC"/>
</dbReference>
<dbReference type="AlphaFoldDB" id="A0A645EAX9"/>
<dbReference type="PANTHER" id="PTHR13767">
    <property type="entry name" value="TRNA-PSEUDOURIDINE SYNTHASE"/>
    <property type="match status" value="1"/>
</dbReference>
<dbReference type="PANTHER" id="PTHR13767:SF2">
    <property type="entry name" value="PSEUDOURIDYLATE SYNTHASE TRUB1"/>
    <property type="match status" value="1"/>
</dbReference>
<dbReference type="EC" id="5.4.99.25" evidence="1"/>
<dbReference type="InterPro" id="IPR020103">
    <property type="entry name" value="PsdUridine_synth_cat_dom_sf"/>
</dbReference>
<dbReference type="NCBIfam" id="TIGR00431">
    <property type="entry name" value="TruB"/>
    <property type="match status" value="1"/>
</dbReference>
<evidence type="ECO:0000259" key="4">
    <source>
        <dbReference type="Pfam" id="PF01509"/>
    </source>
</evidence>
<evidence type="ECO:0000313" key="6">
    <source>
        <dbReference type="EMBL" id="MPM98980.1"/>
    </source>
</evidence>
<dbReference type="InterPro" id="IPR014780">
    <property type="entry name" value="tRNA_psdUridine_synth_TruB"/>
</dbReference>
<evidence type="ECO:0000256" key="1">
    <source>
        <dbReference type="ARBA" id="ARBA00012787"/>
    </source>
</evidence>
<organism evidence="6">
    <name type="scientific">bioreactor metagenome</name>
    <dbReference type="NCBI Taxonomy" id="1076179"/>
    <lineage>
        <taxon>unclassified sequences</taxon>
        <taxon>metagenomes</taxon>
        <taxon>ecological metagenomes</taxon>
    </lineage>
</organism>
<evidence type="ECO:0000256" key="2">
    <source>
        <dbReference type="ARBA" id="ARBA00022694"/>
    </source>
</evidence>
<gene>
    <name evidence="6" type="primary">truB_40</name>
    <name evidence="6" type="ORF">SDC9_146170</name>
</gene>
<dbReference type="GO" id="GO:0003723">
    <property type="term" value="F:RNA binding"/>
    <property type="evidence" value="ECO:0007669"/>
    <property type="project" value="InterPro"/>
</dbReference>
<evidence type="ECO:0000259" key="5">
    <source>
        <dbReference type="Pfam" id="PF16198"/>
    </source>
</evidence>
<keyword evidence="2" id="KW-0819">tRNA processing</keyword>
<protein>
    <recommendedName>
        <fullName evidence="1">tRNA pseudouridine(55) synthase</fullName>
        <ecNumber evidence="1">5.4.99.25</ecNumber>
    </recommendedName>
</protein>
<dbReference type="HAMAP" id="MF_01080">
    <property type="entry name" value="TruB_bact"/>
    <property type="match status" value="1"/>
</dbReference>
<accession>A0A645EAX9</accession>
<dbReference type="GO" id="GO:0006400">
    <property type="term" value="P:tRNA modification"/>
    <property type="evidence" value="ECO:0007669"/>
    <property type="project" value="TreeGrafter"/>
</dbReference>
<evidence type="ECO:0000256" key="3">
    <source>
        <dbReference type="ARBA" id="ARBA00023235"/>
    </source>
</evidence>
<name>A0A645EAX9_9ZZZZ</name>
<dbReference type="CDD" id="cd02573">
    <property type="entry name" value="PseudoU_synth_EcTruB"/>
    <property type="match status" value="1"/>
</dbReference>
<dbReference type="Gene3D" id="3.30.2350.10">
    <property type="entry name" value="Pseudouridine synthase"/>
    <property type="match status" value="1"/>
</dbReference>
<dbReference type="GO" id="GO:1990481">
    <property type="term" value="P:mRNA pseudouridine synthesis"/>
    <property type="evidence" value="ECO:0007669"/>
    <property type="project" value="TreeGrafter"/>
</dbReference>
<dbReference type="EMBL" id="VSSQ01045101">
    <property type="protein sequence ID" value="MPM98980.1"/>
    <property type="molecule type" value="Genomic_DNA"/>
</dbReference>
<sequence>MISSLRRILHQKRIGHTGTLDPMASGILPICLGDATRLAEYITGQHKVYDMTIRFGWTSDTLDRTGQLKKGLSESVHKIELEAILATFIGSIEQVPPMHSAISLHGTRLYELARKGVEVERPSRTIEIFSIEPLHELPDLVQSDTEIQLRVRCSKGTYIRTLCQDIGEKVGCGAVLMDLVRVENGVFDQEKSITMEEVDAAVKNEQITQILFPIQASDLNLPVYELDDFEEVELNFGRPFFSRYPLENNEIVLCNRDFILAIASTEKSGERLWIKPKKVLANPIKVIS</sequence>
<dbReference type="InterPro" id="IPR002501">
    <property type="entry name" value="PsdUridine_synth_N"/>
</dbReference>
<feature type="domain" description="Pseudouridine synthase II N-terminal" evidence="4">
    <location>
        <begin position="6"/>
        <end position="159"/>
    </location>
</feature>
<dbReference type="SUPFAM" id="SSF55120">
    <property type="entry name" value="Pseudouridine synthase"/>
    <property type="match status" value="1"/>
</dbReference>
<dbReference type="Pfam" id="PF01509">
    <property type="entry name" value="TruB_N"/>
    <property type="match status" value="1"/>
</dbReference>
<dbReference type="Pfam" id="PF16198">
    <property type="entry name" value="TruB_C_2"/>
    <property type="match status" value="1"/>
</dbReference>
<keyword evidence="3 6" id="KW-0413">Isomerase</keyword>
<comment type="caution">
    <text evidence="6">The sequence shown here is derived from an EMBL/GenBank/DDBJ whole genome shotgun (WGS) entry which is preliminary data.</text>
</comment>
<feature type="domain" description="tRNA pseudouridylate synthase B C-terminal" evidence="5">
    <location>
        <begin position="160"/>
        <end position="214"/>
    </location>
</feature>
<dbReference type="InterPro" id="IPR032819">
    <property type="entry name" value="TruB_C"/>
</dbReference>
<proteinExistence type="inferred from homology"/>